<feature type="transmembrane region" description="Helical" evidence="6">
    <location>
        <begin position="249"/>
        <end position="269"/>
    </location>
</feature>
<reference evidence="8" key="1">
    <citation type="journal article" date="2023" name="Mol. Phylogenet. Evol.">
        <title>Genome-scale phylogeny and comparative genomics of the fungal order Sordariales.</title>
        <authorList>
            <person name="Hensen N."/>
            <person name="Bonometti L."/>
            <person name="Westerberg I."/>
            <person name="Brannstrom I.O."/>
            <person name="Guillou S."/>
            <person name="Cros-Aarteil S."/>
            <person name="Calhoun S."/>
            <person name="Haridas S."/>
            <person name="Kuo A."/>
            <person name="Mondo S."/>
            <person name="Pangilinan J."/>
            <person name="Riley R."/>
            <person name="LaButti K."/>
            <person name="Andreopoulos B."/>
            <person name="Lipzen A."/>
            <person name="Chen C."/>
            <person name="Yan M."/>
            <person name="Daum C."/>
            <person name="Ng V."/>
            <person name="Clum A."/>
            <person name="Steindorff A."/>
            <person name="Ohm R.A."/>
            <person name="Martin F."/>
            <person name="Silar P."/>
            <person name="Natvig D.O."/>
            <person name="Lalanne C."/>
            <person name="Gautier V."/>
            <person name="Ament-Velasquez S.L."/>
            <person name="Kruys A."/>
            <person name="Hutchinson M.I."/>
            <person name="Powell A.J."/>
            <person name="Barry K."/>
            <person name="Miller A.N."/>
            <person name="Grigoriev I.V."/>
            <person name="Debuchy R."/>
            <person name="Gladieux P."/>
            <person name="Hiltunen Thoren M."/>
            <person name="Johannesson H."/>
        </authorList>
    </citation>
    <scope>NUCLEOTIDE SEQUENCE</scope>
    <source>
        <strain evidence="8">CBS 508.74</strain>
    </source>
</reference>
<feature type="transmembrane region" description="Helical" evidence="6">
    <location>
        <begin position="120"/>
        <end position="144"/>
    </location>
</feature>
<dbReference type="PANTHER" id="PTHR23507">
    <property type="entry name" value="ZGC:174356"/>
    <property type="match status" value="1"/>
</dbReference>
<dbReference type="Proteomes" id="UP001302812">
    <property type="component" value="Unassembled WGS sequence"/>
</dbReference>
<protein>
    <submittedName>
        <fullName evidence="8">General substrate transporter</fullName>
    </submittedName>
</protein>
<dbReference type="InterPro" id="IPR011701">
    <property type="entry name" value="MFS"/>
</dbReference>
<dbReference type="PROSITE" id="PS50850">
    <property type="entry name" value="MFS"/>
    <property type="match status" value="1"/>
</dbReference>
<feature type="transmembrane region" description="Helical" evidence="6">
    <location>
        <begin position="181"/>
        <end position="201"/>
    </location>
</feature>
<feature type="transmembrane region" description="Helical" evidence="6">
    <location>
        <begin position="414"/>
        <end position="436"/>
    </location>
</feature>
<accession>A0AAN6TDH2</accession>
<dbReference type="CDD" id="cd06174">
    <property type="entry name" value="MFS"/>
    <property type="match status" value="1"/>
</dbReference>
<proteinExistence type="predicted"/>
<dbReference type="Pfam" id="PF07690">
    <property type="entry name" value="MFS_1"/>
    <property type="match status" value="1"/>
</dbReference>
<comment type="caution">
    <text evidence="8">The sequence shown here is derived from an EMBL/GenBank/DDBJ whole genome shotgun (WGS) entry which is preliminary data.</text>
</comment>
<organism evidence="8 9">
    <name type="scientific">Canariomyces notabilis</name>
    <dbReference type="NCBI Taxonomy" id="2074819"/>
    <lineage>
        <taxon>Eukaryota</taxon>
        <taxon>Fungi</taxon>
        <taxon>Dikarya</taxon>
        <taxon>Ascomycota</taxon>
        <taxon>Pezizomycotina</taxon>
        <taxon>Sordariomycetes</taxon>
        <taxon>Sordariomycetidae</taxon>
        <taxon>Sordariales</taxon>
        <taxon>Chaetomiaceae</taxon>
        <taxon>Canariomyces</taxon>
    </lineage>
</organism>
<dbReference type="GeneID" id="89935727"/>
<evidence type="ECO:0000256" key="4">
    <source>
        <dbReference type="ARBA" id="ARBA00023136"/>
    </source>
</evidence>
<evidence type="ECO:0000256" key="3">
    <source>
        <dbReference type="ARBA" id="ARBA00022989"/>
    </source>
</evidence>
<feature type="transmembrane region" description="Helical" evidence="6">
    <location>
        <begin position="448"/>
        <end position="468"/>
    </location>
</feature>
<dbReference type="EMBL" id="MU853342">
    <property type="protein sequence ID" value="KAK4112423.1"/>
    <property type="molecule type" value="Genomic_DNA"/>
</dbReference>
<keyword evidence="9" id="KW-1185">Reference proteome</keyword>
<dbReference type="GO" id="GO:0016020">
    <property type="term" value="C:membrane"/>
    <property type="evidence" value="ECO:0007669"/>
    <property type="project" value="UniProtKB-SubCell"/>
</dbReference>
<evidence type="ECO:0000256" key="1">
    <source>
        <dbReference type="ARBA" id="ARBA00004141"/>
    </source>
</evidence>
<gene>
    <name evidence="8" type="ORF">N656DRAFT_709535</name>
</gene>
<feature type="region of interest" description="Disordered" evidence="5">
    <location>
        <begin position="513"/>
        <end position="536"/>
    </location>
</feature>
<dbReference type="GO" id="GO:0022857">
    <property type="term" value="F:transmembrane transporter activity"/>
    <property type="evidence" value="ECO:0007669"/>
    <property type="project" value="InterPro"/>
</dbReference>
<evidence type="ECO:0000313" key="8">
    <source>
        <dbReference type="EMBL" id="KAK4112423.1"/>
    </source>
</evidence>
<keyword evidence="4 6" id="KW-0472">Membrane</keyword>
<evidence type="ECO:0000256" key="2">
    <source>
        <dbReference type="ARBA" id="ARBA00022692"/>
    </source>
</evidence>
<evidence type="ECO:0000259" key="7">
    <source>
        <dbReference type="PROSITE" id="PS50850"/>
    </source>
</evidence>
<feature type="transmembrane region" description="Helical" evidence="6">
    <location>
        <begin position="312"/>
        <end position="330"/>
    </location>
</feature>
<dbReference type="Gene3D" id="1.20.1250.20">
    <property type="entry name" value="MFS general substrate transporter like domains"/>
    <property type="match status" value="1"/>
</dbReference>
<comment type="subcellular location">
    <subcellularLocation>
        <location evidence="1">Membrane</location>
        <topology evidence="1">Multi-pass membrane protein</topology>
    </subcellularLocation>
</comment>
<keyword evidence="2 6" id="KW-0812">Transmembrane</keyword>
<sequence>MIDDRNDHMETQPFLAGEERDSIDSIDIAEVPVGHGAGPSTQRPLPRRRGFLSRYQAQKPTTILPLLAVLTFAIATSGLMIMIPIFRLMEDAICHDYYHKDRSEPIEERLCKVEAVQKELAFLGGWGAMLNSLVGFIAALPYGVLADRIGRKPTFILSYCGILLAFAWGPLLLAIGETPNLQLVIIGSLFFLLGGGVPVALNSLNAMASDVSSESDRATGLLYVSFGAVSSGLVGPLMSGILMETLGPWVPIIVVFSVTPIIFVLICLIPETLPIKLRQATQQEQQEPLPVKIRKATDELGKSVSLLKNPNISLSLVHFFIVPALFAAYTSTLAQHVSNYFGWSFAQTNYLLSPLTILQLVLILLLPRVSSRLTNPAGRFRLSPFTKDLLLTEISLVFVIAGALLEGFSREIGMFLVGLTVGTLGSSSGPMCRAVVTAHVEPEQTSRLYALISMMETGGAVIGGPVLAWCFNVGLSRRGLWIGLPWFYVAGLVSVALTALMFVRQPKKVVLTDPEDEVGGDQGTSDLGYQSAEERV</sequence>
<evidence type="ECO:0000313" key="9">
    <source>
        <dbReference type="Proteomes" id="UP001302812"/>
    </source>
</evidence>
<dbReference type="SUPFAM" id="SSF103473">
    <property type="entry name" value="MFS general substrate transporter"/>
    <property type="match status" value="1"/>
</dbReference>
<evidence type="ECO:0000256" key="6">
    <source>
        <dbReference type="SAM" id="Phobius"/>
    </source>
</evidence>
<reference evidence="8" key="2">
    <citation type="submission" date="2023-05" db="EMBL/GenBank/DDBJ databases">
        <authorList>
            <consortium name="Lawrence Berkeley National Laboratory"/>
            <person name="Steindorff A."/>
            <person name="Hensen N."/>
            <person name="Bonometti L."/>
            <person name="Westerberg I."/>
            <person name="Brannstrom I.O."/>
            <person name="Guillou S."/>
            <person name="Cros-Aarteil S."/>
            <person name="Calhoun S."/>
            <person name="Haridas S."/>
            <person name="Kuo A."/>
            <person name="Mondo S."/>
            <person name="Pangilinan J."/>
            <person name="Riley R."/>
            <person name="Labutti K."/>
            <person name="Andreopoulos B."/>
            <person name="Lipzen A."/>
            <person name="Chen C."/>
            <person name="Yanf M."/>
            <person name="Daum C."/>
            <person name="Ng V."/>
            <person name="Clum A."/>
            <person name="Ohm R."/>
            <person name="Martin F."/>
            <person name="Silar P."/>
            <person name="Natvig D."/>
            <person name="Lalanne C."/>
            <person name="Gautier V."/>
            <person name="Ament-Velasquez S.L."/>
            <person name="Kruys A."/>
            <person name="Hutchinson M.I."/>
            <person name="Powell A.J."/>
            <person name="Barry K."/>
            <person name="Miller A.N."/>
            <person name="Grigoriev I.V."/>
            <person name="Debuchy R."/>
            <person name="Gladieux P."/>
            <person name="Thoren M.H."/>
            <person name="Johannesson H."/>
        </authorList>
    </citation>
    <scope>NUCLEOTIDE SEQUENCE</scope>
    <source>
        <strain evidence="8">CBS 508.74</strain>
    </source>
</reference>
<dbReference type="RefSeq" id="XP_064669993.1">
    <property type="nucleotide sequence ID" value="XM_064811602.1"/>
</dbReference>
<dbReference type="PANTHER" id="PTHR23507:SF1">
    <property type="entry name" value="FI18259P1-RELATED"/>
    <property type="match status" value="1"/>
</dbReference>
<keyword evidence="3 6" id="KW-1133">Transmembrane helix</keyword>
<feature type="transmembrane region" description="Helical" evidence="6">
    <location>
        <begin position="350"/>
        <end position="369"/>
    </location>
</feature>
<feature type="transmembrane region" description="Helical" evidence="6">
    <location>
        <begin position="389"/>
        <end position="408"/>
    </location>
</feature>
<feature type="transmembrane region" description="Helical" evidence="6">
    <location>
        <begin position="63"/>
        <end position="86"/>
    </location>
</feature>
<feature type="transmembrane region" description="Helical" evidence="6">
    <location>
        <begin position="480"/>
        <end position="503"/>
    </location>
</feature>
<feature type="transmembrane region" description="Helical" evidence="6">
    <location>
        <begin position="221"/>
        <end position="243"/>
    </location>
</feature>
<dbReference type="AlphaFoldDB" id="A0AAN6TDH2"/>
<feature type="transmembrane region" description="Helical" evidence="6">
    <location>
        <begin position="156"/>
        <end position="175"/>
    </location>
</feature>
<feature type="domain" description="Major facilitator superfamily (MFS) profile" evidence="7">
    <location>
        <begin position="66"/>
        <end position="508"/>
    </location>
</feature>
<dbReference type="InterPro" id="IPR020846">
    <property type="entry name" value="MFS_dom"/>
</dbReference>
<evidence type="ECO:0000256" key="5">
    <source>
        <dbReference type="SAM" id="MobiDB-lite"/>
    </source>
</evidence>
<dbReference type="InterPro" id="IPR036259">
    <property type="entry name" value="MFS_trans_sf"/>
</dbReference>
<name>A0AAN6TDH2_9PEZI</name>